<sequence>MWKDKVRDLMDLQSVTNLIMKLVKEVLDSDGIDTVVTEDMPLLGGDSLLDSMTLVELCVTLEDIASENDFDFNWTSASAMSSSGSMFRSIQPLAEEYLKQYQAQQ</sequence>
<protein>
    <recommendedName>
        <fullName evidence="2">Carrier domain-containing protein</fullName>
    </recommendedName>
</protein>
<proteinExistence type="predicted"/>
<dbReference type="EMBL" id="UINC01197684">
    <property type="protein sequence ID" value="SVE15290.1"/>
    <property type="molecule type" value="Genomic_DNA"/>
</dbReference>
<evidence type="ECO:0000313" key="1">
    <source>
        <dbReference type="EMBL" id="SVE15290.1"/>
    </source>
</evidence>
<reference evidence="1" key="1">
    <citation type="submission" date="2018-05" db="EMBL/GenBank/DDBJ databases">
        <authorList>
            <person name="Lanie J.A."/>
            <person name="Ng W.-L."/>
            <person name="Kazmierczak K.M."/>
            <person name="Andrzejewski T.M."/>
            <person name="Davidsen T.M."/>
            <person name="Wayne K.J."/>
            <person name="Tettelin H."/>
            <person name="Glass J.I."/>
            <person name="Rusch D."/>
            <person name="Podicherti R."/>
            <person name="Tsui H.-C.T."/>
            <person name="Winkler M.E."/>
        </authorList>
    </citation>
    <scope>NUCLEOTIDE SEQUENCE</scope>
</reference>
<dbReference type="AlphaFoldDB" id="A0A383B671"/>
<accession>A0A383B671</accession>
<name>A0A383B671_9ZZZZ</name>
<organism evidence="1">
    <name type="scientific">marine metagenome</name>
    <dbReference type="NCBI Taxonomy" id="408172"/>
    <lineage>
        <taxon>unclassified sequences</taxon>
        <taxon>metagenomes</taxon>
        <taxon>ecological metagenomes</taxon>
    </lineage>
</organism>
<dbReference type="InterPro" id="IPR036736">
    <property type="entry name" value="ACP-like_sf"/>
</dbReference>
<gene>
    <name evidence="1" type="ORF">METZ01_LOCUS468144</name>
</gene>
<dbReference type="Gene3D" id="1.10.1200.10">
    <property type="entry name" value="ACP-like"/>
    <property type="match status" value="1"/>
</dbReference>
<evidence type="ECO:0008006" key="2">
    <source>
        <dbReference type="Google" id="ProtNLM"/>
    </source>
</evidence>